<evidence type="ECO:0008006" key="4">
    <source>
        <dbReference type="Google" id="ProtNLM"/>
    </source>
</evidence>
<dbReference type="Proteomes" id="UP001165060">
    <property type="component" value="Unassembled WGS sequence"/>
</dbReference>
<dbReference type="Gene3D" id="2.60.120.620">
    <property type="entry name" value="q2cbj1_9rhob like domain"/>
    <property type="match status" value="1"/>
</dbReference>
<protein>
    <recommendedName>
        <fullName evidence="4">Fe2OG dioxygenase domain-containing protein</fullName>
    </recommendedName>
</protein>
<reference evidence="2 3" key="1">
    <citation type="journal article" date="2023" name="Commun. Biol.">
        <title>Genome analysis of Parmales, the sister group of diatoms, reveals the evolutionary specialization of diatoms from phago-mixotrophs to photoautotrophs.</title>
        <authorList>
            <person name="Ban H."/>
            <person name="Sato S."/>
            <person name="Yoshikawa S."/>
            <person name="Yamada K."/>
            <person name="Nakamura Y."/>
            <person name="Ichinomiya M."/>
            <person name="Sato N."/>
            <person name="Blanc-Mathieu R."/>
            <person name="Endo H."/>
            <person name="Kuwata A."/>
            <person name="Ogata H."/>
        </authorList>
    </citation>
    <scope>NUCLEOTIDE SEQUENCE [LARGE SCALE GENOMIC DNA]</scope>
</reference>
<feature type="non-terminal residue" evidence="2">
    <location>
        <position position="663"/>
    </location>
</feature>
<evidence type="ECO:0000256" key="1">
    <source>
        <dbReference type="SAM" id="MobiDB-lite"/>
    </source>
</evidence>
<keyword evidence="3" id="KW-1185">Reference proteome</keyword>
<feature type="region of interest" description="Disordered" evidence="1">
    <location>
        <begin position="276"/>
        <end position="306"/>
    </location>
</feature>
<name>A0ABQ6MII1_9STRA</name>
<organism evidence="2 3">
    <name type="scientific">Tetraparma gracilis</name>
    <dbReference type="NCBI Taxonomy" id="2962635"/>
    <lineage>
        <taxon>Eukaryota</taxon>
        <taxon>Sar</taxon>
        <taxon>Stramenopiles</taxon>
        <taxon>Ochrophyta</taxon>
        <taxon>Bolidophyceae</taxon>
        <taxon>Parmales</taxon>
        <taxon>Triparmaceae</taxon>
        <taxon>Tetraparma</taxon>
    </lineage>
</organism>
<evidence type="ECO:0000313" key="3">
    <source>
        <dbReference type="Proteomes" id="UP001165060"/>
    </source>
</evidence>
<evidence type="ECO:0000313" key="2">
    <source>
        <dbReference type="EMBL" id="GMI27130.1"/>
    </source>
</evidence>
<proteinExistence type="predicted"/>
<sequence>MEHALHPERLERLNERLASSDLPLALTSAASFILSNGVPALLQSLQNPTSTPVYELELHTETLNALVTLLSSALASDGRFAVVPDPSIPSALMLSPSPPSSPFLPPIPLLHDALPADAHWVWDLILRLPSLMAEGALHGRPVWLATVLFASDEYTVVDLLEQTDDGDHVSMRQLHSSPWRGPVQSQASCASSCLSESDLSAPPGARLETFEDVCAASLAILYCPRSPPPSPHPRLLLFGFLGNALSQFLSARGPFTIVSHQPSDILREIDDAFISGPAIPPPPTARKGKKSSHALPPPPPPSATSLPSSTFDAIIVSQTAVMSPAVLALLSPHGILISQAQDRLSIPSSPLLPDLPPTHTVRRFAELSLRGDPLPPTFYESVVSVALPADAPALTQAYWDEKTLGPGTFQPKAVPIGDAQATPVLKLPAFLSADEMSELRAYGDAAIEAGSTGMETRSAASQGDHSWKVAFLHTAGRFEEDGWGWLIQRAKERVAAEAERGWEGVVAPDEIEALNVRCVEFHSQVAPGPGINDFRHYDMDSVVTVDLLLSEAGGGEFSGGEFQTFERDGKLLPHELGRGDAVSFLSHKFHCVGAVTQGVRKDLPGYTAGNPLRGFGILFPRNRGDDAKEGGYEKLGVKVWKTAIPQYYEGHADIMADLERTRR</sequence>
<accession>A0ABQ6MII1</accession>
<gene>
    <name evidence="2" type="ORF">TeGR_g8904</name>
</gene>
<comment type="caution">
    <text evidence="2">The sequence shown here is derived from an EMBL/GenBank/DDBJ whole genome shotgun (WGS) entry which is preliminary data.</text>
</comment>
<dbReference type="EMBL" id="BRYB01005639">
    <property type="protein sequence ID" value="GMI27130.1"/>
    <property type="molecule type" value="Genomic_DNA"/>
</dbReference>